<keyword evidence="3" id="KW-1185">Reference proteome</keyword>
<dbReference type="RefSeq" id="WP_073132832.1">
    <property type="nucleotide sequence ID" value="NZ_FQWQ01000001.1"/>
</dbReference>
<evidence type="ECO:0000313" key="2">
    <source>
        <dbReference type="EMBL" id="SHG76815.1"/>
    </source>
</evidence>
<dbReference type="EMBL" id="FQWQ01000001">
    <property type="protein sequence ID" value="SHG76815.1"/>
    <property type="molecule type" value="Genomic_DNA"/>
</dbReference>
<dbReference type="AlphaFoldDB" id="A0A1M5MHJ4"/>
<sequence>MKAKLVLQLAIKITFLVFLFASIGSFAQETYTENVRFVHTGASSSNPKFYNQTVFPKNGYYAISVDYSPDGQSGCGWCYPNDRNQGTPKINNYGESVTLSTKCDGLPCNFYYAITFKKYFFDETLIKITKDNEENLSSNIWAENTGGKEIELIYKVETYDPGSAKYTSRTSSVKIPGFSKTRLIPRYKRIDNTLREDFLTALYTK</sequence>
<accession>A0A1M5MHJ4</accession>
<feature type="chain" id="PRO_5009912332" evidence="1">
    <location>
        <begin position="28"/>
        <end position="205"/>
    </location>
</feature>
<keyword evidence="1" id="KW-0732">Signal</keyword>
<proteinExistence type="predicted"/>
<dbReference type="Proteomes" id="UP000184212">
    <property type="component" value="Unassembled WGS sequence"/>
</dbReference>
<evidence type="ECO:0000313" key="3">
    <source>
        <dbReference type="Proteomes" id="UP000184212"/>
    </source>
</evidence>
<feature type="signal peptide" evidence="1">
    <location>
        <begin position="1"/>
        <end position="27"/>
    </location>
</feature>
<name>A0A1M5MHJ4_9BACT</name>
<reference evidence="2 3" key="1">
    <citation type="submission" date="2016-11" db="EMBL/GenBank/DDBJ databases">
        <authorList>
            <person name="Jaros S."/>
            <person name="Januszkiewicz K."/>
            <person name="Wedrychowicz H."/>
        </authorList>
    </citation>
    <scope>NUCLEOTIDE SEQUENCE [LARGE SCALE GENOMIC DNA]</scope>
    <source>
        <strain evidence="2 3">DSM 24574</strain>
    </source>
</reference>
<protein>
    <submittedName>
        <fullName evidence="2">Uncharacterized protein</fullName>
    </submittedName>
</protein>
<organism evidence="2 3">
    <name type="scientific">Chryseolinea serpens</name>
    <dbReference type="NCBI Taxonomy" id="947013"/>
    <lineage>
        <taxon>Bacteria</taxon>
        <taxon>Pseudomonadati</taxon>
        <taxon>Bacteroidota</taxon>
        <taxon>Cytophagia</taxon>
        <taxon>Cytophagales</taxon>
        <taxon>Fulvivirgaceae</taxon>
        <taxon>Chryseolinea</taxon>
    </lineage>
</organism>
<evidence type="ECO:0000256" key="1">
    <source>
        <dbReference type="SAM" id="SignalP"/>
    </source>
</evidence>
<gene>
    <name evidence="2" type="ORF">SAMN04488109_1750</name>
</gene>